<keyword evidence="3" id="KW-1185">Reference proteome</keyword>
<organism evidence="2 3">
    <name type="scientific">Aldrovandia affinis</name>
    <dbReference type="NCBI Taxonomy" id="143900"/>
    <lineage>
        <taxon>Eukaryota</taxon>
        <taxon>Metazoa</taxon>
        <taxon>Chordata</taxon>
        <taxon>Craniata</taxon>
        <taxon>Vertebrata</taxon>
        <taxon>Euteleostomi</taxon>
        <taxon>Actinopterygii</taxon>
        <taxon>Neopterygii</taxon>
        <taxon>Teleostei</taxon>
        <taxon>Notacanthiformes</taxon>
        <taxon>Halosauridae</taxon>
        <taxon>Aldrovandia</taxon>
    </lineage>
</organism>
<evidence type="ECO:0000313" key="3">
    <source>
        <dbReference type="Proteomes" id="UP001221898"/>
    </source>
</evidence>
<evidence type="ECO:0000256" key="1">
    <source>
        <dbReference type="SAM" id="MobiDB-lite"/>
    </source>
</evidence>
<feature type="region of interest" description="Disordered" evidence="1">
    <location>
        <begin position="95"/>
        <end position="118"/>
    </location>
</feature>
<proteinExistence type="predicted"/>
<dbReference type="Proteomes" id="UP001221898">
    <property type="component" value="Unassembled WGS sequence"/>
</dbReference>
<evidence type="ECO:0000313" key="2">
    <source>
        <dbReference type="EMBL" id="KAJ8394100.1"/>
    </source>
</evidence>
<feature type="compositionally biased region" description="Basic and acidic residues" evidence="1">
    <location>
        <begin position="96"/>
        <end position="105"/>
    </location>
</feature>
<comment type="caution">
    <text evidence="2">The sequence shown here is derived from an EMBL/GenBank/DDBJ whole genome shotgun (WGS) entry which is preliminary data.</text>
</comment>
<dbReference type="AlphaFoldDB" id="A0AAD7S1D6"/>
<reference evidence="2" key="1">
    <citation type="journal article" date="2023" name="Science">
        <title>Genome structures resolve the early diversification of teleost fishes.</title>
        <authorList>
            <person name="Parey E."/>
            <person name="Louis A."/>
            <person name="Montfort J."/>
            <person name="Bouchez O."/>
            <person name="Roques C."/>
            <person name="Iampietro C."/>
            <person name="Lluch J."/>
            <person name="Castinel A."/>
            <person name="Donnadieu C."/>
            <person name="Desvignes T."/>
            <person name="Floi Bucao C."/>
            <person name="Jouanno E."/>
            <person name="Wen M."/>
            <person name="Mejri S."/>
            <person name="Dirks R."/>
            <person name="Jansen H."/>
            <person name="Henkel C."/>
            <person name="Chen W.J."/>
            <person name="Zahm M."/>
            <person name="Cabau C."/>
            <person name="Klopp C."/>
            <person name="Thompson A.W."/>
            <person name="Robinson-Rechavi M."/>
            <person name="Braasch I."/>
            <person name="Lecointre G."/>
            <person name="Bobe J."/>
            <person name="Postlethwait J.H."/>
            <person name="Berthelot C."/>
            <person name="Roest Crollius H."/>
            <person name="Guiguen Y."/>
        </authorList>
    </citation>
    <scope>NUCLEOTIDE SEQUENCE</scope>
    <source>
        <strain evidence="2">NC1722</strain>
    </source>
</reference>
<accession>A0AAD7S1D6</accession>
<protein>
    <submittedName>
        <fullName evidence="2">Uncharacterized protein</fullName>
    </submittedName>
</protein>
<sequence length="118" mass="13276">MSPFVVQEVRRKNNHMRKRSGLSCVWGRGPLRVSDGRPAGRGRSFAAPLRRHRRVRARLPLIPRARSPRQPFHHVSLTMRALRPCGQTLPQARCTTHRETTHGGQERGPPGILSAHSG</sequence>
<gene>
    <name evidence="2" type="ORF">AAFF_G00049050</name>
</gene>
<dbReference type="EMBL" id="JAINUG010000129">
    <property type="protein sequence ID" value="KAJ8394100.1"/>
    <property type="molecule type" value="Genomic_DNA"/>
</dbReference>
<name>A0AAD7S1D6_9TELE</name>